<name>A0A9C6TEW5_ARADU</name>
<keyword evidence="2" id="KW-0472">Membrane</keyword>
<proteinExistence type="inferred from homology"/>
<organism evidence="3 4">
    <name type="scientific">Arachis duranensis</name>
    <name type="common">Wild peanut</name>
    <dbReference type="NCBI Taxonomy" id="130453"/>
    <lineage>
        <taxon>Eukaryota</taxon>
        <taxon>Viridiplantae</taxon>
        <taxon>Streptophyta</taxon>
        <taxon>Embryophyta</taxon>
        <taxon>Tracheophyta</taxon>
        <taxon>Spermatophyta</taxon>
        <taxon>Magnoliopsida</taxon>
        <taxon>eudicotyledons</taxon>
        <taxon>Gunneridae</taxon>
        <taxon>Pentapetalae</taxon>
        <taxon>rosids</taxon>
        <taxon>fabids</taxon>
        <taxon>Fabales</taxon>
        <taxon>Fabaceae</taxon>
        <taxon>Papilionoideae</taxon>
        <taxon>50 kb inversion clade</taxon>
        <taxon>dalbergioids sensu lato</taxon>
        <taxon>Dalbergieae</taxon>
        <taxon>Pterocarpus clade</taxon>
        <taxon>Arachis</taxon>
    </lineage>
</organism>
<evidence type="ECO:0000313" key="3">
    <source>
        <dbReference type="Proteomes" id="UP000515211"/>
    </source>
</evidence>
<gene>
    <name evidence="4" type="primary">LOC107475500</name>
</gene>
<dbReference type="PANTHER" id="PTHR33787">
    <property type="match status" value="1"/>
</dbReference>
<evidence type="ECO:0000256" key="2">
    <source>
        <dbReference type="SAM" id="Phobius"/>
    </source>
</evidence>
<feature type="transmembrane region" description="Helical" evidence="2">
    <location>
        <begin position="113"/>
        <end position="132"/>
    </location>
</feature>
<keyword evidence="3" id="KW-1185">Reference proteome</keyword>
<evidence type="ECO:0000313" key="4">
    <source>
        <dbReference type="RefSeq" id="XP_052112867.1"/>
    </source>
</evidence>
<feature type="transmembrane region" description="Helical" evidence="2">
    <location>
        <begin position="138"/>
        <end position="163"/>
    </location>
</feature>
<comment type="similarity">
    <text evidence="1">Belongs to the ycf20 family.</text>
</comment>
<protein>
    <submittedName>
        <fullName evidence="4">Ycf20-like protein isoform X2</fullName>
    </submittedName>
</protein>
<dbReference type="RefSeq" id="XP_052112867.1">
    <property type="nucleotide sequence ID" value="XM_052256907.1"/>
</dbReference>
<dbReference type="GeneID" id="107475500"/>
<reference evidence="3" key="1">
    <citation type="journal article" date="2016" name="Nat. Genet.">
        <title>The genome sequences of Arachis duranensis and Arachis ipaensis, the diploid ancestors of cultivated peanut.</title>
        <authorList>
            <person name="Bertioli D.J."/>
            <person name="Cannon S.B."/>
            <person name="Froenicke L."/>
            <person name="Huang G."/>
            <person name="Farmer A.D."/>
            <person name="Cannon E.K."/>
            <person name="Liu X."/>
            <person name="Gao D."/>
            <person name="Clevenger J."/>
            <person name="Dash S."/>
            <person name="Ren L."/>
            <person name="Moretzsohn M.C."/>
            <person name="Shirasawa K."/>
            <person name="Huang W."/>
            <person name="Vidigal B."/>
            <person name="Abernathy B."/>
            <person name="Chu Y."/>
            <person name="Niederhuth C.E."/>
            <person name="Umale P."/>
            <person name="Araujo A.C."/>
            <person name="Kozik A."/>
            <person name="Kim K.D."/>
            <person name="Burow M.D."/>
            <person name="Varshney R.K."/>
            <person name="Wang X."/>
            <person name="Zhang X."/>
            <person name="Barkley N."/>
            <person name="Guimaraes P.M."/>
            <person name="Isobe S."/>
            <person name="Guo B."/>
            <person name="Liao B."/>
            <person name="Stalker H.T."/>
            <person name="Schmitz R.J."/>
            <person name="Scheffler B.E."/>
            <person name="Leal-Bertioli S.C."/>
            <person name="Xun X."/>
            <person name="Jackson S.A."/>
            <person name="Michelmore R."/>
            <person name="Ozias-Akins P."/>
        </authorList>
    </citation>
    <scope>NUCLEOTIDE SEQUENCE [LARGE SCALE GENOMIC DNA]</scope>
    <source>
        <strain evidence="3">cv. V14167</strain>
    </source>
</reference>
<accession>A0A9C6TEW5</accession>
<sequence>MASHNYMASAKSVSLYCISSGVSQSAIAALFCKINFGQKQFSTCCFGFTQPCLIDKFRRMTWSVRSSLNDSGFSPSTSNGTNGRTRIIRVIQEFQTTLGSKIQEVKKNLPMKLLSFLVGFYCATAFATVIGQTGDWDILSAGLAVVVVEGIGALMYGTSLPFVSKGI</sequence>
<dbReference type="PANTHER" id="PTHR33787:SF3">
    <property type="entry name" value="YCF20-LIKE PROTEIN"/>
    <property type="match status" value="1"/>
</dbReference>
<dbReference type="AlphaFoldDB" id="A0A9C6TEW5"/>
<dbReference type="Proteomes" id="UP000515211">
    <property type="component" value="Chromosome 2"/>
</dbReference>
<dbReference type="InterPro" id="IPR007572">
    <property type="entry name" value="Uncharacterised_Ycf20"/>
</dbReference>
<evidence type="ECO:0000256" key="1">
    <source>
        <dbReference type="ARBA" id="ARBA00009846"/>
    </source>
</evidence>
<keyword evidence="2" id="KW-1133">Transmembrane helix</keyword>
<keyword evidence="2" id="KW-0812">Transmembrane</keyword>
<reference evidence="4" key="2">
    <citation type="submission" date="2025-08" db="UniProtKB">
        <authorList>
            <consortium name="RefSeq"/>
        </authorList>
    </citation>
    <scope>IDENTIFICATION</scope>
    <source>
        <tissue evidence="4">Whole plant</tissue>
    </source>
</reference>